<organism evidence="4 5">
    <name type="scientific">Parachaetomium inaequale</name>
    <dbReference type="NCBI Taxonomy" id="2588326"/>
    <lineage>
        <taxon>Eukaryota</taxon>
        <taxon>Fungi</taxon>
        <taxon>Dikarya</taxon>
        <taxon>Ascomycota</taxon>
        <taxon>Pezizomycotina</taxon>
        <taxon>Sordariomycetes</taxon>
        <taxon>Sordariomycetidae</taxon>
        <taxon>Sordariales</taxon>
        <taxon>Chaetomiaceae</taxon>
        <taxon>Parachaetomium</taxon>
    </lineage>
</organism>
<dbReference type="Gene3D" id="1.25.40.20">
    <property type="entry name" value="Ankyrin repeat-containing domain"/>
    <property type="match status" value="2"/>
</dbReference>
<dbReference type="Pfam" id="PF12796">
    <property type="entry name" value="Ank_2"/>
    <property type="match status" value="1"/>
</dbReference>
<evidence type="ECO:0000256" key="3">
    <source>
        <dbReference type="PROSITE-ProRule" id="PRU00023"/>
    </source>
</evidence>
<gene>
    <name evidence="4" type="ORF">C8A01DRAFT_21393</name>
</gene>
<dbReference type="Proteomes" id="UP001303115">
    <property type="component" value="Unassembled WGS sequence"/>
</dbReference>
<dbReference type="PANTHER" id="PTHR24198:SF165">
    <property type="entry name" value="ANKYRIN REPEAT-CONTAINING PROTEIN-RELATED"/>
    <property type="match status" value="1"/>
</dbReference>
<accession>A0AAN6P5W6</accession>
<feature type="repeat" description="ANK" evidence="3">
    <location>
        <begin position="203"/>
        <end position="235"/>
    </location>
</feature>
<evidence type="ECO:0000313" key="4">
    <source>
        <dbReference type="EMBL" id="KAK4031372.1"/>
    </source>
</evidence>
<feature type="non-terminal residue" evidence="4">
    <location>
        <position position="1"/>
    </location>
</feature>
<dbReference type="InterPro" id="IPR002110">
    <property type="entry name" value="Ankyrin_rpt"/>
</dbReference>
<evidence type="ECO:0000256" key="2">
    <source>
        <dbReference type="ARBA" id="ARBA00023043"/>
    </source>
</evidence>
<keyword evidence="2 3" id="KW-0040">ANK repeat</keyword>
<reference evidence="5" key="1">
    <citation type="journal article" date="2023" name="Mol. Phylogenet. Evol.">
        <title>Genome-scale phylogeny and comparative genomics of the fungal order Sordariales.</title>
        <authorList>
            <person name="Hensen N."/>
            <person name="Bonometti L."/>
            <person name="Westerberg I."/>
            <person name="Brannstrom I.O."/>
            <person name="Guillou S."/>
            <person name="Cros-Aarteil S."/>
            <person name="Calhoun S."/>
            <person name="Haridas S."/>
            <person name="Kuo A."/>
            <person name="Mondo S."/>
            <person name="Pangilinan J."/>
            <person name="Riley R."/>
            <person name="LaButti K."/>
            <person name="Andreopoulos B."/>
            <person name="Lipzen A."/>
            <person name="Chen C."/>
            <person name="Yan M."/>
            <person name="Daum C."/>
            <person name="Ng V."/>
            <person name="Clum A."/>
            <person name="Steindorff A."/>
            <person name="Ohm R.A."/>
            <person name="Martin F."/>
            <person name="Silar P."/>
            <person name="Natvig D.O."/>
            <person name="Lalanne C."/>
            <person name="Gautier V."/>
            <person name="Ament-Velasquez S.L."/>
            <person name="Kruys A."/>
            <person name="Hutchinson M.I."/>
            <person name="Powell A.J."/>
            <person name="Barry K."/>
            <person name="Miller A.N."/>
            <person name="Grigoriev I.V."/>
            <person name="Debuchy R."/>
            <person name="Gladieux P."/>
            <person name="Hiltunen Thoren M."/>
            <person name="Johannesson H."/>
        </authorList>
    </citation>
    <scope>NUCLEOTIDE SEQUENCE [LARGE SCALE GENOMIC DNA]</scope>
    <source>
        <strain evidence="5">CBS 284.82</strain>
    </source>
</reference>
<dbReference type="EMBL" id="MU854840">
    <property type="protein sequence ID" value="KAK4031372.1"/>
    <property type="molecule type" value="Genomic_DNA"/>
</dbReference>
<dbReference type="PROSITE" id="PS50297">
    <property type="entry name" value="ANK_REP_REGION"/>
    <property type="match status" value="1"/>
</dbReference>
<proteinExistence type="predicted"/>
<dbReference type="InterPro" id="IPR036770">
    <property type="entry name" value="Ankyrin_rpt-contain_sf"/>
</dbReference>
<dbReference type="SUPFAM" id="SSF48403">
    <property type="entry name" value="Ankyrin repeat"/>
    <property type="match status" value="1"/>
</dbReference>
<keyword evidence="1" id="KW-0677">Repeat</keyword>
<dbReference type="PROSITE" id="PS50088">
    <property type="entry name" value="ANK_REPEAT"/>
    <property type="match status" value="1"/>
</dbReference>
<dbReference type="PANTHER" id="PTHR24198">
    <property type="entry name" value="ANKYRIN REPEAT AND PROTEIN KINASE DOMAIN-CONTAINING PROTEIN"/>
    <property type="match status" value="1"/>
</dbReference>
<dbReference type="SMART" id="SM00248">
    <property type="entry name" value="ANK"/>
    <property type="match status" value="6"/>
</dbReference>
<evidence type="ECO:0000256" key="1">
    <source>
        <dbReference type="ARBA" id="ARBA00022737"/>
    </source>
</evidence>
<comment type="caution">
    <text evidence="4">The sequence shown here is derived from an EMBL/GenBank/DDBJ whole genome shotgun (WGS) entry which is preliminary data.</text>
</comment>
<keyword evidence="5" id="KW-1185">Reference proteome</keyword>
<evidence type="ECO:0000313" key="5">
    <source>
        <dbReference type="Proteomes" id="UP001303115"/>
    </source>
</evidence>
<sequence>LTCAVTFSRAAVIHRLLRDPIPEFEQKDGRGWTAIFEACARGSAEIAELLLRLLPFELNAFDVEGYSPLLHAIRGNHEAVVQVLVGHKTIDLNLLDPAGRTPIFVALQMRNANIIRSLLGTGRIDLRVEDPQGNTPALRAIQTRVYHADIMKTILAGSDLRWDSGLASWPEVFQAAIAYDNPAAVQFCIATGRIDLNRRLIPDGLTPLEFAVHFRSSDVVKPLIEAGADATLKDVEGNSPLFKAIGSDDMETAHQLLWAEPRLPRFKNGRGETPLQFVTRLKSSTHPMALTLRFLESANERERQGHRGELIPGKARFMHSST</sequence>
<name>A0AAN6P5W6_9PEZI</name>
<dbReference type="Pfam" id="PF00023">
    <property type="entry name" value="Ank"/>
    <property type="match status" value="1"/>
</dbReference>
<protein>
    <submittedName>
        <fullName evidence="4">Ankyrin repeat-containing domain protein</fullName>
    </submittedName>
</protein>
<dbReference type="AlphaFoldDB" id="A0AAN6P5W6"/>